<dbReference type="GO" id="GO:0005506">
    <property type="term" value="F:iron ion binding"/>
    <property type="evidence" value="ECO:0007669"/>
    <property type="project" value="InterPro"/>
</dbReference>
<feature type="domain" description="Aldehyde oxidase/xanthine dehydrogenase a/b hammerhead" evidence="2">
    <location>
        <begin position="111"/>
        <end position="225"/>
    </location>
</feature>
<keyword evidence="4" id="KW-1185">Reference proteome</keyword>
<dbReference type="PANTHER" id="PTHR11908:SF153">
    <property type="entry name" value="DEHYDROGENASE"/>
    <property type="match status" value="1"/>
</dbReference>
<dbReference type="EMBL" id="RBOJ01000113">
    <property type="protein sequence ID" value="RMM41138.1"/>
    <property type="molecule type" value="Genomic_DNA"/>
</dbReference>
<dbReference type="InterPro" id="IPR000674">
    <property type="entry name" value="Ald_Oxase/Xan_DH_a/b"/>
</dbReference>
<dbReference type="InterPro" id="IPR037165">
    <property type="entry name" value="AldOxase/xan_DH_Mopterin-bd_sf"/>
</dbReference>
<protein>
    <recommendedName>
        <fullName evidence="2">Aldehyde oxidase/xanthine dehydrogenase a/b hammerhead domain-containing protein</fullName>
    </recommendedName>
</protein>
<dbReference type="STRING" id="47879.AXG94_11330"/>
<dbReference type="GO" id="GO:0016491">
    <property type="term" value="F:oxidoreductase activity"/>
    <property type="evidence" value="ECO:0007669"/>
    <property type="project" value="InterPro"/>
</dbReference>
<dbReference type="Proteomes" id="UP000270661">
    <property type="component" value="Unassembled WGS sequence"/>
</dbReference>
<dbReference type="InterPro" id="IPR036856">
    <property type="entry name" value="Ald_Oxase/Xan_DH_a/b_sf"/>
</dbReference>
<evidence type="ECO:0000313" key="3">
    <source>
        <dbReference type="EMBL" id="RMM41138.1"/>
    </source>
</evidence>
<name>A0A3M3DUU6_9PSED</name>
<dbReference type="Gene3D" id="3.30.365.10">
    <property type="entry name" value="Aldehyde oxidase/xanthine dehydrogenase, molybdopterin binding domain"/>
    <property type="match status" value="4"/>
</dbReference>
<dbReference type="InterPro" id="IPR016208">
    <property type="entry name" value="Ald_Oxase/xanthine_DH-like"/>
</dbReference>
<dbReference type="Pfam" id="PF20256">
    <property type="entry name" value="MoCoBD_2"/>
    <property type="match status" value="1"/>
</dbReference>
<dbReference type="InterPro" id="IPR046867">
    <property type="entry name" value="AldOxase/xan_DH_MoCoBD2"/>
</dbReference>
<dbReference type="SUPFAM" id="SSF54665">
    <property type="entry name" value="CO dehydrogenase molybdoprotein N-domain-like"/>
    <property type="match status" value="1"/>
</dbReference>
<evidence type="ECO:0000259" key="2">
    <source>
        <dbReference type="SMART" id="SM01008"/>
    </source>
</evidence>
<comment type="caution">
    <text evidence="3">The sequence shown here is derived from an EMBL/GenBank/DDBJ whole genome shotgun (WGS) entry which is preliminary data.</text>
</comment>
<gene>
    <name evidence="3" type="ORF">ALQ77_100217</name>
</gene>
<dbReference type="AlphaFoldDB" id="A0A3M3DUU6"/>
<feature type="region of interest" description="Disordered" evidence="1">
    <location>
        <begin position="1"/>
        <end position="46"/>
    </location>
</feature>
<evidence type="ECO:0000256" key="1">
    <source>
        <dbReference type="SAM" id="MobiDB-lite"/>
    </source>
</evidence>
<evidence type="ECO:0000313" key="4">
    <source>
        <dbReference type="Proteomes" id="UP000270661"/>
    </source>
</evidence>
<accession>A0A3M3DUU6</accession>
<proteinExistence type="predicted"/>
<dbReference type="SMART" id="SM01008">
    <property type="entry name" value="Ald_Xan_dh_C"/>
    <property type="match status" value="1"/>
</dbReference>
<dbReference type="Gene3D" id="3.90.1170.50">
    <property type="entry name" value="Aldehyde oxidase/xanthine dehydrogenase, a/b hammerhead"/>
    <property type="match status" value="1"/>
</dbReference>
<reference evidence="3 4" key="1">
    <citation type="submission" date="2018-08" db="EMBL/GenBank/DDBJ databases">
        <title>Recombination of ecologically and evolutionarily significant loci maintains genetic cohesion in the Pseudomonas syringae species complex.</title>
        <authorList>
            <person name="Dillon M."/>
            <person name="Thakur S."/>
            <person name="Almeida R.N.D."/>
            <person name="Weir B.S."/>
            <person name="Guttman D.S."/>
        </authorList>
    </citation>
    <scope>NUCLEOTIDE SEQUENCE [LARGE SCALE GENOMIC DNA]</scope>
    <source>
        <strain evidence="3 4">NCPPB2445</strain>
    </source>
</reference>
<feature type="compositionally biased region" description="Gly residues" evidence="1">
    <location>
        <begin position="1"/>
        <end position="10"/>
    </location>
</feature>
<dbReference type="Pfam" id="PF02738">
    <property type="entry name" value="MoCoBD_1"/>
    <property type="match status" value="1"/>
</dbReference>
<dbReference type="PANTHER" id="PTHR11908">
    <property type="entry name" value="XANTHINE DEHYDROGENASE"/>
    <property type="match status" value="1"/>
</dbReference>
<dbReference type="Pfam" id="PF01315">
    <property type="entry name" value="Ald_Xan_dh_C"/>
    <property type="match status" value="1"/>
</dbReference>
<dbReference type="SUPFAM" id="SSF56003">
    <property type="entry name" value="Molybdenum cofactor-binding domain"/>
    <property type="match status" value="1"/>
</dbReference>
<dbReference type="InterPro" id="IPR008274">
    <property type="entry name" value="AldOxase/xan_DH_MoCoBD1"/>
</dbReference>
<organism evidence="3 4">
    <name type="scientific">Pseudomonas corrugata</name>
    <dbReference type="NCBI Taxonomy" id="47879"/>
    <lineage>
        <taxon>Bacteria</taxon>
        <taxon>Pseudomonadati</taxon>
        <taxon>Pseudomonadota</taxon>
        <taxon>Gammaproteobacteria</taxon>
        <taxon>Pseudomonadales</taxon>
        <taxon>Pseudomonadaceae</taxon>
        <taxon>Pseudomonas</taxon>
    </lineage>
</organism>
<sequence>MRGGGAGAGRAGHPPGAPDPGRRGPQTLARPGRGELAGGRDRQPRNLHGCRRCAVAARRAIGTQRLQGQAGTSGDHSRLERCRTGRTRQMNAPNKPIGQPLDRVDGLLKVTGQARYAGEYPEEGLLHGSIVSGTLARGRVVRIDASRALALPGVVAVIDHTNRPRIASYDEPYQDADAADGSPFRPLYNDQVLYSGQPLALVVAENLELARYAGSLIEIEYEAQDHQTDLTILQNEAHAAPAELPKPRGNFQGEYASSAINVDVSYSTPVEHHNPMEPHASTVLYQPDGSLHIHDKTQGTQNCQAYVQKVFGLDKEQVRVFAAFVGGAFGSGLRPQYQLPLAVMAALALKRSIRVSLTRQQMFTFGYRPRTFQRLQLGAAANGRLLAVAHTAIGQISRFEDFTEHVVEWSGMLYHCDNVELAYKLVPLDVYTPLDMRAPGAALGLIGLECAMDELACALAIDPLQLRLINYAERNENEGKPYSSKALRECYAEGARRFGWDKRNPEPRSMRTGRQLVGWGMAGGVWEAMQQKASAQASLAADGKLTVSSATTDIGTGTYTVMTQIAAEASGVALENVSFILGDSSLPTAPLQGGSFTVSSVGTAVQQACEALKEKLLAVARQTCPAFSGATLELVTLADGQLRLGDACVSLAELARNSGETPLQVQVTAEPDKKRQAYATATHSAVFVEVWVDEDLGTVKVNRVVSAIAAGRVINPKTARSQILGGVVWGVGMALHEETLTDHALGRHMNHNLAEYHVPVNADIGDIDVVFVEEQDEIVNALGSKGVGEIGIVGVAAAVANAIYHATGKRIRDFPITLDKLL</sequence>